<evidence type="ECO:0000259" key="1">
    <source>
        <dbReference type="Pfam" id="PF03992"/>
    </source>
</evidence>
<reference evidence="2 3" key="1">
    <citation type="submission" date="2021-08" db="EMBL/GenBank/DDBJ databases">
        <authorList>
            <person name="Peeters C."/>
        </authorList>
    </citation>
    <scope>NUCLEOTIDE SEQUENCE [LARGE SCALE GENOMIC DNA]</scope>
    <source>
        <strain evidence="2 3">LMG 32289</strain>
    </source>
</reference>
<feature type="domain" description="ABM" evidence="1">
    <location>
        <begin position="1"/>
        <end position="77"/>
    </location>
</feature>
<keyword evidence="3" id="KW-1185">Reference proteome</keyword>
<dbReference type="EMBL" id="CAJZAG010000002">
    <property type="protein sequence ID" value="CAG9166498.1"/>
    <property type="molecule type" value="Genomic_DNA"/>
</dbReference>
<evidence type="ECO:0000313" key="3">
    <source>
        <dbReference type="Proteomes" id="UP000706525"/>
    </source>
</evidence>
<dbReference type="Proteomes" id="UP000706525">
    <property type="component" value="Unassembled WGS sequence"/>
</dbReference>
<sequence length="96" mass="10875">MIKEIAQFSIQPGMDGAFERVFKKSKHVLEDARGYVDATMLRGLEDPLSYTLIVTWKTLEDHVVHFLQSPAFEVWRDQFGPTLAAAPNVFHVQTVG</sequence>
<dbReference type="Pfam" id="PF03992">
    <property type="entry name" value="ABM"/>
    <property type="match status" value="1"/>
</dbReference>
<dbReference type="RefSeq" id="WP_223982845.1">
    <property type="nucleotide sequence ID" value="NZ_CAJZAG010000002.1"/>
</dbReference>
<gene>
    <name evidence="2" type="ORF">LMG32289_01038</name>
</gene>
<organism evidence="2 3">
    <name type="scientific">Cupriavidus pampae</name>
    <dbReference type="NCBI Taxonomy" id="659251"/>
    <lineage>
        <taxon>Bacteria</taxon>
        <taxon>Pseudomonadati</taxon>
        <taxon>Pseudomonadota</taxon>
        <taxon>Betaproteobacteria</taxon>
        <taxon>Burkholderiales</taxon>
        <taxon>Burkholderiaceae</taxon>
        <taxon>Cupriavidus</taxon>
    </lineage>
</organism>
<protein>
    <recommendedName>
        <fullName evidence="1">ABM domain-containing protein</fullName>
    </recommendedName>
</protein>
<proteinExistence type="predicted"/>
<comment type="caution">
    <text evidence="2">The sequence shown here is derived from an EMBL/GenBank/DDBJ whole genome shotgun (WGS) entry which is preliminary data.</text>
</comment>
<name>A0ABM8WGM8_9BURK</name>
<dbReference type="Gene3D" id="3.30.70.100">
    <property type="match status" value="1"/>
</dbReference>
<evidence type="ECO:0000313" key="2">
    <source>
        <dbReference type="EMBL" id="CAG9166498.1"/>
    </source>
</evidence>
<dbReference type="InterPro" id="IPR011008">
    <property type="entry name" value="Dimeric_a/b-barrel"/>
</dbReference>
<dbReference type="SUPFAM" id="SSF54909">
    <property type="entry name" value="Dimeric alpha+beta barrel"/>
    <property type="match status" value="1"/>
</dbReference>
<accession>A0ABM8WGM8</accession>
<dbReference type="InterPro" id="IPR007138">
    <property type="entry name" value="ABM_dom"/>
</dbReference>